<protein>
    <recommendedName>
        <fullName evidence="4">K(+)-transporting ATPase subunit F</fullName>
    </recommendedName>
</protein>
<accession>A0A410S4J8</accession>
<evidence type="ECO:0000313" key="2">
    <source>
        <dbReference type="EMBL" id="QAT89006.1"/>
    </source>
</evidence>
<dbReference type="InterPro" id="IPR011726">
    <property type="entry name" value="KdpF"/>
</dbReference>
<dbReference type="RefSeq" id="WP_121780760.1">
    <property type="nucleotide sequence ID" value="NZ_CP034669.1"/>
</dbReference>
<name>A0A410S4J8_CORCK</name>
<reference evidence="2 3" key="1">
    <citation type="submission" date="2018-12" db="EMBL/GenBank/DDBJ databases">
        <title>Complete Genome Sequence of the Corallopyronin A producing Myxobacterium Corallococcus coralloides B035.</title>
        <authorList>
            <person name="Bouhired S.M."/>
            <person name="Rupp O."/>
            <person name="Blom J."/>
            <person name="Schaeberle T.F."/>
            <person name="Kehraus S."/>
            <person name="Schiefer A."/>
            <person name="Pfarr K."/>
            <person name="Goesmann A."/>
            <person name="Hoerauf A."/>
            <person name="Koenig G.M."/>
        </authorList>
    </citation>
    <scope>NUCLEOTIDE SEQUENCE [LARGE SCALE GENOMIC DNA]</scope>
    <source>
        <strain evidence="2 3">B035</strain>
    </source>
</reference>
<gene>
    <name evidence="2" type="ORF">EJ065_7484</name>
</gene>
<keyword evidence="1" id="KW-0812">Transmembrane</keyword>
<evidence type="ECO:0000256" key="1">
    <source>
        <dbReference type="SAM" id="Phobius"/>
    </source>
</evidence>
<dbReference type="GO" id="GO:0008556">
    <property type="term" value="F:P-type potassium transmembrane transporter activity"/>
    <property type="evidence" value="ECO:0007669"/>
    <property type="project" value="InterPro"/>
</dbReference>
<organism evidence="2 3">
    <name type="scientific">Corallococcus coralloides</name>
    <name type="common">Myxococcus coralloides</name>
    <dbReference type="NCBI Taxonomy" id="184914"/>
    <lineage>
        <taxon>Bacteria</taxon>
        <taxon>Pseudomonadati</taxon>
        <taxon>Myxococcota</taxon>
        <taxon>Myxococcia</taxon>
        <taxon>Myxococcales</taxon>
        <taxon>Cystobacterineae</taxon>
        <taxon>Myxococcaceae</taxon>
        <taxon>Corallococcus</taxon>
    </lineage>
</organism>
<evidence type="ECO:0000313" key="3">
    <source>
        <dbReference type="Proteomes" id="UP000288758"/>
    </source>
</evidence>
<evidence type="ECO:0008006" key="4">
    <source>
        <dbReference type="Google" id="ProtNLM"/>
    </source>
</evidence>
<keyword evidence="1" id="KW-1133">Transmembrane helix</keyword>
<dbReference type="Proteomes" id="UP000288758">
    <property type="component" value="Chromosome"/>
</dbReference>
<dbReference type="EMBL" id="CP034669">
    <property type="protein sequence ID" value="QAT89006.1"/>
    <property type="molecule type" value="Genomic_DNA"/>
</dbReference>
<dbReference type="Pfam" id="PF09604">
    <property type="entry name" value="Potass_KdpF"/>
    <property type="match status" value="1"/>
</dbReference>
<dbReference type="NCBIfam" id="TIGR02115">
    <property type="entry name" value="potass_kdpF"/>
    <property type="match status" value="1"/>
</dbReference>
<feature type="transmembrane region" description="Helical" evidence="1">
    <location>
        <begin position="6"/>
        <end position="24"/>
    </location>
</feature>
<proteinExistence type="predicted"/>
<keyword evidence="1" id="KW-0472">Membrane</keyword>
<sequence>MTFEYVAGIALAVLLSIYLVYALLQPERF</sequence>
<dbReference type="AlphaFoldDB" id="A0A410S4J8"/>
<dbReference type="GO" id="GO:0005886">
    <property type="term" value="C:plasma membrane"/>
    <property type="evidence" value="ECO:0007669"/>
    <property type="project" value="InterPro"/>
</dbReference>